<dbReference type="AlphaFoldDB" id="A0A8H5AZN4"/>
<sequence length="233" mass="26156">MLEDSPHTVNFSSFKDCIARRLLHKVGPNESASADDGDALDEFATYLATESWPTIPTAAQSATYESKESVPDIDDVTFEAISPSFTESLISYGILSDEDDAMKFLRAATDEYLTHACAPPPPWKSTRTTECEICYREVSLTYHHLIPRSVHAKALKKGWHLEYMLNSVAWLCRPCHSAVHGVEPNDVLAQHYYTVELLLAREDIQKWQKYAAKQRPRGVQKFAPNKARGVAPS</sequence>
<name>A0A8H5AZN4_9AGAR</name>
<keyword evidence="2" id="KW-1185">Reference proteome</keyword>
<dbReference type="InterPro" id="IPR003615">
    <property type="entry name" value="HNH_nuc"/>
</dbReference>
<evidence type="ECO:0000313" key="1">
    <source>
        <dbReference type="EMBL" id="KAF5313922.1"/>
    </source>
</evidence>
<gene>
    <name evidence="1" type="ORF">D9619_013041</name>
</gene>
<comment type="caution">
    <text evidence="1">The sequence shown here is derived from an EMBL/GenBank/DDBJ whole genome shotgun (WGS) entry which is preliminary data.</text>
</comment>
<dbReference type="Proteomes" id="UP000567179">
    <property type="component" value="Unassembled WGS sequence"/>
</dbReference>
<dbReference type="PANTHER" id="PTHR37827:SF1">
    <property type="entry name" value="HNH DOMAIN-CONTAINING PROTEIN"/>
    <property type="match status" value="1"/>
</dbReference>
<dbReference type="PANTHER" id="PTHR37827">
    <property type="entry name" value="TUDOR DOMAIN-CONTAINING PROTEIN"/>
    <property type="match status" value="1"/>
</dbReference>
<protein>
    <recommendedName>
        <fullName evidence="3">HNH domain-containing protein</fullName>
    </recommendedName>
</protein>
<dbReference type="OrthoDB" id="4850648at2759"/>
<organism evidence="1 2">
    <name type="scientific">Psilocybe cf. subviscida</name>
    <dbReference type="NCBI Taxonomy" id="2480587"/>
    <lineage>
        <taxon>Eukaryota</taxon>
        <taxon>Fungi</taxon>
        <taxon>Dikarya</taxon>
        <taxon>Basidiomycota</taxon>
        <taxon>Agaricomycotina</taxon>
        <taxon>Agaricomycetes</taxon>
        <taxon>Agaricomycetidae</taxon>
        <taxon>Agaricales</taxon>
        <taxon>Agaricineae</taxon>
        <taxon>Strophariaceae</taxon>
        <taxon>Psilocybe</taxon>
    </lineage>
</organism>
<proteinExistence type="predicted"/>
<accession>A0A8H5AZN4</accession>
<evidence type="ECO:0008006" key="3">
    <source>
        <dbReference type="Google" id="ProtNLM"/>
    </source>
</evidence>
<dbReference type="EMBL" id="JAACJJ010000046">
    <property type="protein sequence ID" value="KAF5313922.1"/>
    <property type="molecule type" value="Genomic_DNA"/>
</dbReference>
<evidence type="ECO:0000313" key="2">
    <source>
        <dbReference type="Proteomes" id="UP000567179"/>
    </source>
</evidence>
<dbReference type="CDD" id="cd00085">
    <property type="entry name" value="HNHc"/>
    <property type="match status" value="1"/>
</dbReference>
<reference evidence="1 2" key="1">
    <citation type="journal article" date="2020" name="ISME J.">
        <title>Uncovering the hidden diversity of litter-decomposition mechanisms in mushroom-forming fungi.</title>
        <authorList>
            <person name="Floudas D."/>
            <person name="Bentzer J."/>
            <person name="Ahren D."/>
            <person name="Johansson T."/>
            <person name="Persson P."/>
            <person name="Tunlid A."/>
        </authorList>
    </citation>
    <scope>NUCLEOTIDE SEQUENCE [LARGE SCALE GENOMIC DNA]</scope>
    <source>
        <strain evidence="1 2">CBS 101986</strain>
    </source>
</reference>